<reference evidence="1 2" key="1">
    <citation type="submission" date="2015-01" db="EMBL/GenBank/DDBJ databases">
        <title>Evolution of Trichinella species and genotypes.</title>
        <authorList>
            <person name="Korhonen P.K."/>
            <person name="Edoardo P."/>
            <person name="Giuseppe L.R."/>
            <person name="Gasser R.B."/>
        </authorList>
    </citation>
    <scope>NUCLEOTIDE SEQUENCE [LARGE SCALE GENOMIC DNA]</scope>
    <source>
        <strain evidence="1">ISS417</strain>
    </source>
</reference>
<name>A0A0V0TFT1_9BILA</name>
<dbReference type="AlphaFoldDB" id="A0A0V0TFT1"/>
<gene>
    <name evidence="1" type="ORF">T05_12877</name>
</gene>
<comment type="caution">
    <text evidence="1">The sequence shown here is derived from an EMBL/GenBank/DDBJ whole genome shotgun (WGS) entry which is preliminary data.</text>
</comment>
<dbReference type="Proteomes" id="UP000055048">
    <property type="component" value="Unassembled WGS sequence"/>
</dbReference>
<protein>
    <submittedName>
        <fullName evidence="1">Uncharacterized protein</fullName>
    </submittedName>
</protein>
<evidence type="ECO:0000313" key="2">
    <source>
        <dbReference type="Proteomes" id="UP000055048"/>
    </source>
</evidence>
<dbReference type="EMBL" id="JYDJ01000294">
    <property type="protein sequence ID" value="KRX37798.1"/>
    <property type="molecule type" value="Genomic_DNA"/>
</dbReference>
<organism evidence="1 2">
    <name type="scientific">Trichinella murrelli</name>
    <dbReference type="NCBI Taxonomy" id="144512"/>
    <lineage>
        <taxon>Eukaryota</taxon>
        <taxon>Metazoa</taxon>
        <taxon>Ecdysozoa</taxon>
        <taxon>Nematoda</taxon>
        <taxon>Enoplea</taxon>
        <taxon>Dorylaimia</taxon>
        <taxon>Trichinellida</taxon>
        <taxon>Trichinellidae</taxon>
        <taxon>Trichinella</taxon>
    </lineage>
</organism>
<keyword evidence="2" id="KW-1185">Reference proteome</keyword>
<accession>A0A0V0TFT1</accession>
<proteinExistence type="predicted"/>
<sequence>MKIGGGESARHKGKEMRLSIPASCQIVIDAPIIWWKKRTSLLEAAARYTIF</sequence>
<evidence type="ECO:0000313" key="1">
    <source>
        <dbReference type="EMBL" id="KRX37798.1"/>
    </source>
</evidence>
<dbReference type="OrthoDB" id="5919743at2759"/>